<feature type="region of interest" description="Disordered" evidence="1">
    <location>
        <begin position="87"/>
        <end position="106"/>
    </location>
</feature>
<accession>A0A8T2ZZK2</accession>
<dbReference type="EMBL" id="JACEGQ020000001">
    <property type="protein sequence ID" value="KAH8522907.1"/>
    <property type="molecule type" value="Genomic_DNA"/>
</dbReference>
<sequence>MKEDPASSLSCSSAVCRFGRKDPCYCVALAYCCSSSRSQVDESLPLAWQKIGALGVLVFCSFFTVFRPPLLFLHLLRMSPKRGVKGLRFTSKGKGNERSGDGKGGLGREREILMRARHGAVSGLLDGEEEYVVVVLWLRGRATGKPKREPIPVREKDLVVGSRGGGFRATILVINIEETGGGWWLCRCLSGKKVLLMGSRPSLLDEKGGQL</sequence>
<evidence type="ECO:0000313" key="4">
    <source>
        <dbReference type="Proteomes" id="UP000807159"/>
    </source>
</evidence>
<evidence type="ECO:0000256" key="2">
    <source>
        <dbReference type="SAM" id="Phobius"/>
    </source>
</evidence>
<keyword evidence="2" id="KW-0812">Transmembrane</keyword>
<keyword evidence="2" id="KW-0472">Membrane</keyword>
<keyword evidence="4" id="KW-1185">Reference proteome</keyword>
<proteinExistence type="predicted"/>
<reference evidence="3" key="1">
    <citation type="journal article" date="2021" name="J. Hered.">
        <title>Genome Assembly of Salicaceae Populus deltoides (Eastern Cottonwood) I-69 Based on Nanopore Sequencing and Hi-C Technologies.</title>
        <authorList>
            <person name="Bai S."/>
            <person name="Wu H."/>
            <person name="Zhang J."/>
            <person name="Pan Z."/>
            <person name="Zhao W."/>
            <person name="Li Z."/>
            <person name="Tong C."/>
        </authorList>
    </citation>
    <scope>NUCLEOTIDE SEQUENCE</scope>
    <source>
        <tissue evidence="3">Leaf</tissue>
    </source>
</reference>
<dbReference type="Proteomes" id="UP000807159">
    <property type="component" value="Chromosome 1"/>
</dbReference>
<organism evidence="3 4">
    <name type="scientific">Populus deltoides</name>
    <name type="common">Eastern poplar</name>
    <name type="synonym">Eastern cottonwood</name>
    <dbReference type="NCBI Taxonomy" id="3696"/>
    <lineage>
        <taxon>Eukaryota</taxon>
        <taxon>Viridiplantae</taxon>
        <taxon>Streptophyta</taxon>
        <taxon>Embryophyta</taxon>
        <taxon>Tracheophyta</taxon>
        <taxon>Spermatophyta</taxon>
        <taxon>Magnoliopsida</taxon>
        <taxon>eudicotyledons</taxon>
        <taxon>Gunneridae</taxon>
        <taxon>Pentapetalae</taxon>
        <taxon>rosids</taxon>
        <taxon>fabids</taxon>
        <taxon>Malpighiales</taxon>
        <taxon>Salicaceae</taxon>
        <taxon>Saliceae</taxon>
        <taxon>Populus</taxon>
    </lineage>
</organism>
<evidence type="ECO:0000313" key="3">
    <source>
        <dbReference type="EMBL" id="KAH8522907.1"/>
    </source>
</evidence>
<feature type="compositionally biased region" description="Basic and acidic residues" evidence="1">
    <location>
        <begin position="94"/>
        <end position="106"/>
    </location>
</feature>
<evidence type="ECO:0000256" key="1">
    <source>
        <dbReference type="SAM" id="MobiDB-lite"/>
    </source>
</evidence>
<feature type="transmembrane region" description="Helical" evidence="2">
    <location>
        <begin position="51"/>
        <end position="76"/>
    </location>
</feature>
<comment type="caution">
    <text evidence="3">The sequence shown here is derived from an EMBL/GenBank/DDBJ whole genome shotgun (WGS) entry which is preliminary data.</text>
</comment>
<name>A0A8T2ZZK2_POPDE</name>
<dbReference type="AlphaFoldDB" id="A0A8T2ZZK2"/>
<protein>
    <submittedName>
        <fullName evidence="3">Uncharacterized protein</fullName>
    </submittedName>
</protein>
<keyword evidence="2" id="KW-1133">Transmembrane helix</keyword>
<gene>
    <name evidence="3" type="ORF">H0E87_003527</name>
</gene>